<keyword evidence="1" id="KW-0659">Purine metabolism</keyword>
<reference evidence="3 4" key="1">
    <citation type="submission" date="2016-03" db="EMBL/GenBank/DDBJ databases">
        <authorList>
            <person name="Devillers H."/>
        </authorList>
    </citation>
    <scope>NUCLEOTIDE SEQUENCE [LARGE SCALE GENOMIC DNA]</scope>
    <source>
        <strain evidence="3">CBS 11717</strain>
    </source>
</reference>
<evidence type="ECO:0000256" key="1">
    <source>
        <dbReference type="ARBA" id="ARBA00022631"/>
    </source>
</evidence>
<evidence type="ECO:0000259" key="2">
    <source>
        <dbReference type="Pfam" id="PF09349"/>
    </source>
</evidence>
<dbReference type="Proteomes" id="UP000191024">
    <property type="component" value="Chromosome E"/>
</dbReference>
<dbReference type="OrthoDB" id="5398391at2759"/>
<dbReference type="InterPro" id="IPR036778">
    <property type="entry name" value="OHCU_decarboxylase_sf"/>
</dbReference>
<accession>A0A1G4JPF5</accession>
<dbReference type="InterPro" id="IPR018020">
    <property type="entry name" value="OHCU_decarboxylase"/>
</dbReference>
<dbReference type="PANTHER" id="PTHR37987:SF1">
    <property type="entry name" value="OXO-4-HYDROXY-4-CARBOXY-5-UREIDOIMIDAZOLINE DECARBOXYLASE DOMAIN-CONTAINING PROTEIN"/>
    <property type="match status" value="1"/>
</dbReference>
<dbReference type="SUPFAM" id="SSF158694">
    <property type="entry name" value="UraD-Like"/>
    <property type="match status" value="1"/>
</dbReference>
<dbReference type="Pfam" id="PF09349">
    <property type="entry name" value="OHCU_decarbox"/>
    <property type="match status" value="1"/>
</dbReference>
<dbReference type="GO" id="GO:0006144">
    <property type="term" value="P:purine nucleobase metabolic process"/>
    <property type="evidence" value="ECO:0007669"/>
    <property type="project" value="UniProtKB-KW"/>
</dbReference>
<sequence>MLQNSNNMGLPKFPEFLISTVSDQTKVMAVLFEESDSLIWFTLQNKKFMAHNWRSYLEFVEAVQKRLNGLCDEVECEGISSRGVDHLANIIAAHPRLGEPKKTLSIYSTSEQQSLQSSDSKETQEKLQFLNGQYEEKYEGLRFIVFVNGRSRAEIMKIMNARINSGNSWYEEARIAINEMCLVAKDRAQKFAPECQIHRM</sequence>
<dbReference type="Gene3D" id="1.10.3330.10">
    <property type="entry name" value="Oxo-4-hydroxy-4-carboxy-5-ureidoimidazoline decarboxylase"/>
    <property type="match status" value="1"/>
</dbReference>
<protein>
    <submittedName>
        <fullName evidence="3">LAMI_0E11386g1_1</fullName>
    </submittedName>
</protein>
<gene>
    <name evidence="3" type="ORF">LAMI_0E11386G</name>
</gene>
<name>A0A1G4JPF5_9SACH</name>
<evidence type="ECO:0000313" key="3">
    <source>
        <dbReference type="EMBL" id="SCU92641.1"/>
    </source>
</evidence>
<dbReference type="AlphaFoldDB" id="A0A1G4JPF5"/>
<feature type="domain" description="Oxo-4-hydroxy-4-carboxy-5-ureidoimidazoline decarboxylase" evidence="2">
    <location>
        <begin position="23"/>
        <end position="189"/>
    </location>
</feature>
<dbReference type="EMBL" id="LT598465">
    <property type="protein sequence ID" value="SCU92641.1"/>
    <property type="molecule type" value="Genomic_DNA"/>
</dbReference>
<evidence type="ECO:0000313" key="4">
    <source>
        <dbReference type="Proteomes" id="UP000191024"/>
    </source>
</evidence>
<keyword evidence="4" id="KW-1185">Reference proteome</keyword>
<proteinExistence type="predicted"/>
<organism evidence="3 4">
    <name type="scientific">Lachancea mirantina</name>
    <dbReference type="NCBI Taxonomy" id="1230905"/>
    <lineage>
        <taxon>Eukaryota</taxon>
        <taxon>Fungi</taxon>
        <taxon>Dikarya</taxon>
        <taxon>Ascomycota</taxon>
        <taxon>Saccharomycotina</taxon>
        <taxon>Saccharomycetes</taxon>
        <taxon>Saccharomycetales</taxon>
        <taxon>Saccharomycetaceae</taxon>
        <taxon>Lachancea</taxon>
    </lineage>
</organism>
<dbReference type="PANTHER" id="PTHR37987">
    <property type="entry name" value="CHROMOSOME 9, WHOLE GENOME SHOTGUN SEQUENCE"/>
    <property type="match status" value="1"/>
</dbReference>